<organism evidence="2 3">
    <name type="scientific">Eumeta variegata</name>
    <name type="common">Bagworm moth</name>
    <name type="synonym">Eumeta japonica</name>
    <dbReference type="NCBI Taxonomy" id="151549"/>
    <lineage>
        <taxon>Eukaryota</taxon>
        <taxon>Metazoa</taxon>
        <taxon>Ecdysozoa</taxon>
        <taxon>Arthropoda</taxon>
        <taxon>Hexapoda</taxon>
        <taxon>Insecta</taxon>
        <taxon>Pterygota</taxon>
        <taxon>Neoptera</taxon>
        <taxon>Endopterygota</taxon>
        <taxon>Lepidoptera</taxon>
        <taxon>Glossata</taxon>
        <taxon>Ditrysia</taxon>
        <taxon>Tineoidea</taxon>
        <taxon>Psychidae</taxon>
        <taxon>Oiketicinae</taxon>
        <taxon>Eumeta</taxon>
    </lineage>
</organism>
<keyword evidence="3" id="KW-1185">Reference proteome</keyword>
<reference evidence="2 3" key="1">
    <citation type="journal article" date="2019" name="Commun. Biol.">
        <title>The bagworm genome reveals a unique fibroin gene that provides high tensile strength.</title>
        <authorList>
            <person name="Kono N."/>
            <person name="Nakamura H."/>
            <person name="Ohtoshi R."/>
            <person name="Tomita M."/>
            <person name="Numata K."/>
            <person name="Arakawa K."/>
        </authorList>
    </citation>
    <scope>NUCLEOTIDE SEQUENCE [LARGE SCALE GENOMIC DNA]</scope>
</reference>
<feature type="region of interest" description="Disordered" evidence="1">
    <location>
        <begin position="59"/>
        <end position="84"/>
    </location>
</feature>
<evidence type="ECO:0000313" key="2">
    <source>
        <dbReference type="EMBL" id="GBP06850.1"/>
    </source>
</evidence>
<evidence type="ECO:0000256" key="1">
    <source>
        <dbReference type="SAM" id="MobiDB-lite"/>
    </source>
</evidence>
<comment type="caution">
    <text evidence="2">The sequence shown here is derived from an EMBL/GenBank/DDBJ whole genome shotgun (WGS) entry which is preliminary data.</text>
</comment>
<sequence length="84" mass="9513">MNKIIVDGRRRDEDPPDELKACQKHDAITYAAHVPIRRLIPSMHIITQQLTIVPLLMMPHPPSSTLPSARRDPQLSAPRGCRRS</sequence>
<gene>
    <name evidence="2" type="ORF">EVAR_92757_1</name>
</gene>
<accession>A0A4C1SZZ9</accession>
<protein>
    <submittedName>
        <fullName evidence="2">Uncharacterized protein</fullName>
    </submittedName>
</protein>
<dbReference type="AlphaFoldDB" id="A0A4C1SZZ9"/>
<dbReference type="Proteomes" id="UP000299102">
    <property type="component" value="Unassembled WGS sequence"/>
</dbReference>
<dbReference type="EMBL" id="BGZK01000023">
    <property type="protein sequence ID" value="GBP06850.1"/>
    <property type="molecule type" value="Genomic_DNA"/>
</dbReference>
<name>A0A4C1SZZ9_EUMVA</name>
<evidence type="ECO:0000313" key="3">
    <source>
        <dbReference type="Proteomes" id="UP000299102"/>
    </source>
</evidence>
<proteinExistence type="predicted"/>